<dbReference type="Proteomes" id="UP001056120">
    <property type="component" value="Linkage Group LG03"/>
</dbReference>
<reference evidence="2" key="1">
    <citation type="journal article" date="2022" name="Mol. Ecol. Resour.">
        <title>The genomes of chicory, endive, great burdock and yacon provide insights into Asteraceae palaeo-polyploidization history and plant inulin production.</title>
        <authorList>
            <person name="Fan W."/>
            <person name="Wang S."/>
            <person name="Wang H."/>
            <person name="Wang A."/>
            <person name="Jiang F."/>
            <person name="Liu H."/>
            <person name="Zhao H."/>
            <person name="Xu D."/>
            <person name="Zhang Y."/>
        </authorList>
    </citation>
    <scope>NUCLEOTIDE SEQUENCE [LARGE SCALE GENOMIC DNA]</scope>
    <source>
        <strain evidence="2">cv. Yunnan</strain>
    </source>
</reference>
<gene>
    <name evidence="1" type="ORF">L1987_08567</name>
</gene>
<protein>
    <submittedName>
        <fullName evidence="1">Uncharacterized protein</fullName>
    </submittedName>
</protein>
<evidence type="ECO:0000313" key="1">
    <source>
        <dbReference type="EMBL" id="KAI3821011.1"/>
    </source>
</evidence>
<evidence type="ECO:0000313" key="2">
    <source>
        <dbReference type="Proteomes" id="UP001056120"/>
    </source>
</evidence>
<dbReference type="EMBL" id="CM042020">
    <property type="protein sequence ID" value="KAI3821011.1"/>
    <property type="molecule type" value="Genomic_DNA"/>
</dbReference>
<proteinExistence type="predicted"/>
<name>A0ACB9JMS3_9ASTR</name>
<keyword evidence="2" id="KW-1185">Reference proteome</keyword>
<accession>A0ACB9JMS3</accession>
<reference evidence="1 2" key="2">
    <citation type="journal article" date="2022" name="Mol. Ecol. Resour.">
        <title>The genomes of chicory, endive, great burdock and yacon provide insights into Asteraceae paleo-polyploidization history and plant inulin production.</title>
        <authorList>
            <person name="Fan W."/>
            <person name="Wang S."/>
            <person name="Wang H."/>
            <person name="Wang A."/>
            <person name="Jiang F."/>
            <person name="Liu H."/>
            <person name="Zhao H."/>
            <person name="Xu D."/>
            <person name="Zhang Y."/>
        </authorList>
    </citation>
    <scope>NUCLEOTIDE SEQUENCE [LARGE SCALE GENOMIC DNA]</scope>
    <source>
        <strain evidence="2">cv. Yunnan</strain>
        <tissue evidence="1">Leaves</tissue>
    </source>
</reference>
<comment type="caution">
    <text evidence="1">The sequence shown here is derived from an EMBL/GenBank/DDBJ whole genome shotgun (WGS) entry which is preliminary data.</text>
</comment>
<sequence>MAVPMQCDISQKEIAGDAAEASQVLTHKWYFSRKEIELQSPSRSDGIDYKKEEHLRKLYCAFLQELGIELKVPQVTIATAVIFCHRFYTRQSHAKNDWQTIATSCMFLASKAEETPRWLGELVVVAYKLIYKWDPSASRRIREIYDKQKELILVGERLLLHVLAFDLNIEHPYKSLVAALKRMDITHKDLVKVAWNFVNDWLRTSLCLQHKPHYIAAGSLFLATKIMKVKLPTSKGKAWWMEFDVSPKQLEDVIQQMMSLWEHSQSQSRSQSQSQSQIQSQSQSQTLALKDEKVTKSPIRTTSNCVKKEAFEKVHDTSRETTNGQTSDTGSGVSVVEDGDIGEPVTVKSELSSSCKIVSVGAIIGKSQVVDVNKIREKLKNRNLIKTMKRKRVEEGMDDDGEDWIERELENGIVLQSTHPEKQKKI</sequence>
<organism evidence="1 2">
    <name type="scientific">Smallanthus sonchifolius</name>
    <dbReference type="NCBI Taxonomy" id="185202"/>
    <lineage>
        <taxon>Eukaryota</taxon>
        <taxon>Viridiplantae</taxon>
        <taxon>Streptophyta</taxon>
        <taxon>Embryophyta</taxon>
        <taxon>Tracheophyta</taxon>
        <taxon>Spermatophyta</taxon>
        <taxon>Magnoliopsida</taxon>
        <taxon>eudicotyledons</taxon>
        <taxon>Gunneridae</taxon>
        <taxon>Pentapetalae</taxon>
        <taxon>asterids</taxon>
        <taxon>campanulids</taxon>
        <taxon>Asterales</taxon>
        <taxon>Asteraceae</taxon>
        <taxon>Asteroideae</taxon>
        <taxon>Heliantheae alliance</taxon>
        <taxon>Millerieae</taxon>
        <taxon>Smallanthus</taxon>
    </lineage>
</organism>